<evidence type="ECO:0000313" key="2">
    <source>
        <dbReference type="Proteomes" id="UP000000639"/>
    </source>
</evidence>
<dbReference type="CDD" id="cd01427">
    <property type="entry name" value="HAD_like"/>
    <property type="match status" value="1"/>
</dbReference>
<dbReference type="Pfam" id="PF13419">
    <property type="entry name" value="HAD_2"/>
    <property type="match status" value="1"/>
</dbReference>
<dbReference type="STRING" id="357804.Ping_0156"/>
<reference evidence="1 2" key="1">
    <citation type="submission" date="2007-01" db="EMBL/GenBank/DDBJ databases">
        <title>Complete sequence of Psychromonas ingrahamii 37.</title>
        <authorList>
            <consortium name="US DOE Joint Genome Institute"/>
            <person name="Copeland A."/>
            <person name="Lucas S."/>
            <person name="Lapidus A."/>
            <person name="Barry K."/>
            <person name="Detter J.C."/>
            <person name="Glavina del Rio T."/>
            <person name="Hammon N."/>
            <person name="Israni S."/>
            <person name="Dalin E."/>
            <person name="Tice H."/>
            <person name="Pitluck S."/>
            <person name="Thompson L.S."/>
            <person name="Brettin T."/>
            <person name="Bruce D."/>
            <person name="Han C."/>
            <person name="Tapia R."/>
            <person name="Schmutz J."/>
            <person name="Larimer F."/>
            <person name="Land M."/>
            <person name="Hauser L."/>
            <person name="Kyrpides N."/>
            <person name="Ivanova N."/>
            <person name="Staley J."/>
            <person name="Richardson P."/>
        </authorList>
    </citation>
    <scope>NUCLEOTIDE SEQUENCE [LARGE SCALE GENOMIC DNA]</scope>
    <source>
        <strain evidence="1 2">37</strain>
    </source>
</reference>
<dbReference type="SUPFAM" id="SSF56784">
    <property type="entry name" value="HAD-like"/>
    <property type="match status" value="1"/>
</dbReference>
<dbReference type="Proteomes" id="UP000000639">
    <property type="component" value="Chromosome"/>
</dbReference>
<dbReference type="InterPro" id="IPR041492">
    <property type="entry name" value="HAD_2"/>
</dbReference>
<dbReference type="PANTHER" id="PTHR43611">
    <property type="entry name" value="ALPHA-D-GLUCOSE 1-PHOSPHATE PHOSPHATASE"/>
    <property type="match status" value="1"/>
</dbReference>
<sequence>MLDLHYDNHFWMEYVPSQYAKKAHISLAQAEHHMSAEYAKVAGSLDWYCYDYWSATLGLDIHQLQYQTKHKIQLRSDTLWFLEYLKKLNKRVIMLTNAHRSGIALKMQQCEITHYFEAIVSSHDYQIAKENRTFWQKAAEQHGVDFKQSLFIDDNEKILQVAQQVGVAYLRGIKTPDSEKPAQEMQYFQSINLFSELLIQE</sequence>
<dbReference type="NCBIfam" id="NF011564">
    <property type="entry name" value="PRK14988.1"/>
    <property type="match status" value="1"/>
</dbReference>
<dbReference type="InterPro" id="IPR023214">
    <property type="entry name" value="HAD_sf"/>
</dbReference>
<organism evidence="1 2">
    <name type="scientific">Psychromonas ingrahamii (strain DSM 17664 / CCUG 51855 / 37)</name>
    <dbReference type="NCBI Taxonomy" id="357804"/>
    <lineage>
        <taxon>Bacteria</taxon>
        <taxon>Pseudomonadati</taxon>
        <taxon>Pseudomonadota</taxon>
        <taxon>Gammaproteobacteria</taxon>
        <taxon>Alteromonadales</taxon>
        <taxon>Psychromonadaceae</taxon>
        <taxon>Psychromonas</taxon>
    </lineage>
</organism>
<protein>
    <submittedName>
        <fullName evidence="1">Haloacid dehalogenase domain protein hydrolase</fullName>
    </submittedName>
</protein>
<gene>
    <name evidence="1" type="ordered locus">Ping_0156</name>
</gene>
<keyword evidence="1" id="KW-0378">Hydrolase</keyword>
<keyword evidence="2" id="KW-1185">Reference proteome</keyword>
<dbReference type="EMBL" id="CP000510">
    <property type="protein sequence ID" value="ABM02024.1"/>
    <property type="molecule type" value="Genomic_DNA"/>
</dbReference>
<dbReference type="KEGG" id="pin:Ping_0156"/>
<dbReference type="InterPro" id="IPR006439">
    <property type="entry name" value="HAD-SF_hydro_IA"/>
</dbReference>
<accession>A1SRA9</accession>
<dbReference type="HOGENOM" id="CLU_106706_0_0_6"/>
<dbReference type="GO" id="GO:0016787">
    <property type="term" value="F:hydrolase activity"/>
    <property type="evidence" value="ECO:0007669"/>
    <property type="project" value="UniProtKB-KW"/>
</dbReference>
<dbReference type="eggNOG" id="COG1011">
    <property type="taxonomic scope" value="Bacteria"/>
</dbReference>
<dbReference type="PANTHER" id="PTHR43611:SF3">
    <property type="entry name" value="FLAVIN MONONUCLEOTIDE HYDROLASE 1, CHLOROPLATIC"/>
    <property type="match status" value="1"/>
</dbReference>
<name>A1SRA9_PSYIN</name>
<dbReference type="InterPro" id="IPR036412">
    <property type="entry name" value="HAD-like_sf"/>
</dbReference>
<dbReference type="Gene3D" id="3.40.50.1000">
    <property type="entry name" value="HAD superfamily/HAD-like"/>
    <property type="match status" value="1"/>
</dbReference>
<dbReference type="AlphaFoldDB" id="A1SRA9"/>
<evidence type="ECO:0000313" key="1">
    <source>
        <dbReference type="EMBL" id="ABM02024.1"/>
    </source>
</evidence>
<dbReference type="RefSeq" id="WP_011768583.1">
    <property type="nucleotide sequence ID" value="NC_008709.1"/>
</dbReference>
<dbReference type="NCBIfam" id="TIGR01509">
    <property type="entry name" value="HAD-SF-IA-v3"/>
    <property type="match status" value="1"/>
</dbReference>
<proteinExistence type="predicted"/>